<protein>
    <submittedName>
        <fullName evidence="3">Pimeloyl-ACP methyl ester carboxylesterase/predicted ester cyclase</fullName>
    </submittedName>
</protein>
<dbReference type="SUPFAM" id="SSF53474">
    <property type="entry name" value="alpha/beta-Hydrolases"/>
    <property type="match status" value="1"/>
</dbReference>
<feature type="region of interest" description="Disordered" evidence="1">
    <location>
        <begin position="254"/>
        <end position="280"/>
    </location>
</feature>
<accession>A0A7W6BFN3</accession>
<gene>
    <name evidence="3" type="ORF">GGR43_001820</name>
</gene>
<feature type="domain" description="AB hydrolase-1" evidence="2">
    <location>
        <begin position="65"/>
        <end position="232"/>
    </location>
</feature>
<dbReference type="SUPFAM" id="SSF54427">
    <property type="entry name" value="NTF2-like"/>
    <property type="match status" value="2"/>
</dbReference>
<name>A0A7W6BFN3_9SPHN</name>
<dbReference type="PANTHER" id="PTHR43194">
    <property type="entry name" value="HYDROLASE ALPHA/BETA FOLD FAMILY"/>
    <property type="match status" value="1"/>
</dbReference>
<evidence type="ECO:0000259" key="2">
    <source>
        <dbReference type="Pfam" id="PF00561"/>
    </source>
</evidence>
<evidence type="ECO:0000313" key="4">
    <source>
        <dbReference type="Proteomes" id="UP000571950"/>
    </source>
</evidence>
<evidence type="ECO:0000313" key="3">
    <source>
        <dbReference type="EMBL" id="MBB3926105.1"/>
    </source>
</evidence>
<dbReference type="Proteomes" id="UP000571950">
    <property type="component" value="Unassembled WGS sequence"/>
</dbReference>
<feature type="compositionally biased region" description="Polar residues" evidence="1">
    <location>
        <begin position="265"/>
        <end position="274"/>
    </location>
</feature>
<reference evidence="3 4" key="1">
    <citation type="submission" date="2020-08" db="EMBL/GenBank/DDBJ databases">
        <title>Genomic Encyclopedia of Type Strains, Phase IV (KMG-IV): sequencing the most valuable type-strain genomes for metagenomic binning, comparative biology and taxonomic classification.</title>
        <authorList>
            <person name="Goeker M."/>
        </authorList>
    </citation>
    <scope>NUCLEOTIDE SEQUENCE [LARGE SCALE GENOMIC DNA]</scope>
    <source>
        <strain evidence="3 4">DSM 26189</strain>
    </source>
</reference>
<dbReference type="Pfam" id="PF00561">
    <property type="entry name" value="Abhydrolase_1"/>
    <property type="match status" value="1"/>
</dbReference>
<dbReference type="Pfam" id="PF07366">
    <property type="entry name" value="SnoaL"/>
    <property type="match status" value="1"/>
</dbReference>
<dbReference type="InterPro" id="IPR032710">
    <property type="entry name" value="NTF2-like_dom_sf"/>
</dbReference>
<dbReference type="InterPro" id="IPR050228">
    <property type="entry name" value="Carboxylesterase_BioH"/>
</dbReference>
<comment type="caution">
    <text evidence="3">The sequence shown here is derived from an EMBL/GenBank/DDBJ whole genome shotgun (WGS) entry which is preliminary data.</text>
</comment>
<dbReference type="Gene3D" id="3.40.50.1820">
    <property type="entry name" value="alpha/beta hydrolase"/>
    <property type="match status" value="1"/>
</dbReference>
<proteinExistence type="predicted"/>
<sequence>MKADTQHRPEGGILPLLILPGTLCDGRMFAPLAERLPGRPLLFGDMLGSDSAKGLAERILSAAPPRFALLGFSLGGLVAMEMAATAPDRVMGLALIDANGGDIPAEQHADRRAAAANAAANAAASIADHVGVTLWPSYVAESRQGDEELRALIVAMARDCPPGTLARQIEVALTRGDNRPRLPRMAMPALVLGGAEDRVCTPDMQRELAAGLPDAELVLVPGAGHFAPLEDPDATAAAVARWLKRVDGGVDRGTLSSDHIHQRTNRGGTMTDSNGKGVKVASGKADSDVLHVERRDFTQLVPTDRPRVQSMKGFDDCYTDIVDYIIRCTHKIWDERDVGLIYTHYTHNCVAYTTLGTMYDRETHIRDTIQRLVEFPDRRGMAQQVLWRGNDVDGFYTSHMTHGLGRHTEFGSWGKPTGRTFCTRTVADCMILENKIYKEWIVRDNMGPLIQVGVDPHAYAEGIARKKFDNGETVLDLSENRRLLGQYPPESEADVSIAHNDGEAEVLRWLHHIYNKRLFGKIHEIYAPNCQWHGPLMRELYGIAAVLQQTMRLVALMPDCSFVPQHICSNESEEGGVKYAVRWLMDGHHLGYGSLGAPTGHHLSVMGVTHFHVKDGKIVDEWVVYDELSMLVQIKLAEMQAAA</sequence>
<dbReference type="PANTHER" id="PTHR43194:SF2">
    <property type="entry name" value="PEROXISOMAL MEMBRANE PROTEIN LPX1"/>
    <property type="match status" value="1"/>
</dbReference>
<dbReference type="PRINTS" id="PR00111">
    <property type="entry name" value="ABHYDROLASE"/>
</dbReference>
<keyword evidence="4" id="KW-1185">Reference proteome</keyword>
<dbReference type="GO" id="GO:0030638">
    <property type="term" value="P:polyketide metabolic process"/>
    <property type="evidence" value="ECO:0007669"/>
    <property type="project" value="InterPro"/>
</dbReference>
<dbReference type="InterPro" id="IPR000073">
    <property type="entry name" value="AB_hydrolase_1"/>
</dbReference>
<dbReference type="InterPro" id="IPR009959">
    <property type="entry name" value="Cyclase_SnoaL-like"/>
</dbReference>
<dbReference type="InterPro" id="IPR029058">
    <property type="entry name" value="AB_hydrolase_fold"/>
</dbReference>
<dbReference type="EMBL" id="JACIDT010000005">
    <property type="protein sequence ID" value="MBB3926105.1"/>
    <property type="molecule type" value="Genomic_DNA"/>
</dbReference>
<evidence type="ECO:0000256" key="1">
    <source>
        <dbReference type="SAM" id="MobiDB-lite"/>
    </source>
</evidence>
<dbReference type="AlphaFoldDB" id="A0A7W6BFN3"/>
<organism evidence="3 4">
    <name type="scientific">Sphingobium jiangsuense</name>
    <dbReference type="NCBI Taxonomy" id="870476"/>
    <lineage>
        <taxon>Bacteria</taxon>
        <taxon>Pseudomonadati</taxon>
        <taxon>Pseudomonadota</taxon>
        <taxon>Alphaproteobacteria</taxon>
        <taxon>Sphingomonadales</taxon>
        <taxon>Sphingomonadaceae</taxon>
        <taxon>Sphingobium</taxon>
    </lineage>
</organism>
<dbReference type="RefSeq" id="WP_223177368.1">
    <property type="nucleotide sequence ID" value="NZ_BSPS01000008.1"/>
</dbReference>
<dbReference type="Gene3D" id="3.10.450.50">
    <property type="match status" value="2"/>
</dbReference>